<organism evidence="1 2">
    <name type="scientific">Bianquea renquensis</name>
    <dbReference type="NCBI Taxonomy" id="2763661"/>
    <lineage>
        <taxon>Bacteria</taxon>
        <taxon>Bacillati</taxon>
        <taxon>Bacillota</taxon>
        <taxon>Clostridia</taxon>
        <taxon>Eubacteriales</taxon>
        <taxon>Bianqueaceae</taxon>
        <taxon>Bianquea</taxon>
    </lineage>
</organism>
<dbReference type="Gene3D" id="3.40.1350.10">
    <property type="match status" value="1"/>
</dbReference>
<dbReference type="GO" id="GO:0003676">
    <property type="term" value="F:nucleic acid binding"/>
    <property type="evidence" value="ECO:0007669"/>
    <property type="project" value="InterPro"/>
</dbReference>
<keyword evidence="2" id="KW-1185">Reference proteome</keyword>
<dbReference type="SUPFAM" id="SSF52980">
    <property type="entry name" value="Restriction endonuclease-like"/>
    <property type="match status" value="1"/>
</dbReference>
<comment type="caution">
    <text evidence="1">The sequence shown here is derived from an EMBL/GenBank/DDBJ whole genome shotgun (WGS) entry which is preliminary data.</text>
</comment>
<dbReference type="InterPro" id="IPR011335">
    <property type="entry name" value="Restrct_endonuc-II-like"/>
</dbReference>
<accession>A0A926DND2</accession>
<reference evidence="1" key="1">
    <citation type="submission" date="2020-08" db="EMBL/GenBank/DDBJ databases">
        <title>Genome public.</title>
        <authorList>
            <person name="Liu C."/>
            <person name="Sun Q."/>
        </authorList>
    </citation>
    <scope>NUCLEOTIDE SEQUENCE</scope>
    <source>
        <strain evidence="1">NSJ-32</strain>
    </source>
</reference>
<sequence length="395" mass="44813">MNTLIKFYDSEILYNIVSVHCMTPARCVYLYDPAQDDTEQLHHIRHSLTKRFPAMDITLRPISYHKPDTIVEALSLLYAKYPDMVLDCTGGNSHGGLVCASHFCHSTRIPHFSIDYPSGRMLDLGFASALLPSFHLPTLYLEDFIEAAGASISGHIHMDVPEEDYDQILPFFHKTVEKPEQWQQFCWYLQSLKPETNKGKPSRTKFYGPRSSLTGNGRLLSLNVEFLQLARSLGFIQTYSLTAKTIEITYASPFYHQCLTSQGVWLEMYVHILAKRSGLFAAHRMSVIIDWDGPENDFACAVNEIDALLISCATPVFISCKSSVPSTAALNEIELYAKRFGGSFSKTVMITTCDAQKEAPTILKRAQEMKITLIDRHDLQERRFLKHLQKLADRT</sequence>
<dbReference type="AlphaFoldDB" id="A0A926DND2"/>
<evidence type="ECO:0000313" key="2">
    <source>
        <dbReference type="Proteomes" id="UP000657006"/>
    </source>
</evidence>
<dbReference type="RefSeq" id="WP_177716468.1">
    <property type="nucleotide sequence ID" value="NZ_JACRSQ010000001.1"/>
</dbReference>
<protein>
    <submittedName>
        <fullName evidence="1">DUF1887 family protein</fullName>
    </submittedName>
</protein>
<evidence type="ECO:0000313" key="1">
    <source>
        <dbReference type="EMBL" id="MBC8542168.1"/>
    </source>
</evidence>
<name>A0A926DND2_9FIRM</name>
<dbReference type="EMBL" id="JACRSQ010000001">
    <property type="protein sequence ID" value="MBC8542168.1"/>
    <property type="molecule type" value="Genomic_DNA"/>
</dbReference>
<gene>
    <name evidence="1" type="ORF">H8730_01205</name>
</gene>
<proteinExistence type="predicted"/>
<dbReference type="Proteomes" id="UP000657006">
    <property type="component" value="Unassembled WGS sequence"/>
</dbReference>
<dbReference type="InterPro" id="IPR011856">
    <property type="entry name" value="tRNA_endonuc-like_dom_sf"/>
</dbReference>